<dbReference type="RefSeq" id="WP_206593451.1">
    <property type="nucleotide sequence ID" value="NZ_JAFKCS010000005.1"/>
</dbReference>
<evidence type="ECO:0000259" key="4">
    <source>
        <dbReference type="PROSITE" id="PS50887"/>
    </source>
</evidence>
<dbReference type="PANTHER" id="PTHR45138">
    <property type="entry name" value="REGULATORY COMPONENTS OF SENSORY TRANSDUCTION SYSTEM"/>
    <property type="match status" value="1"/>
</dbReference>
<dbReference type="Pfam" id="PF00990">
    <property type="entry name" value="GGDEF"/>
    <property type="match status" value="1"/>
</dbReference>
<dbReference type="EMBL" id="JAFKCS010000005">
    <property type="protein sequence ID" value="MBN7819634.1"/>
    <property type="molecule type" value="Genomic_DNA"/>
</dbReference>
<accession>A0ABS3CR96</accession>
<evidence type="ECO:0000313" key="6">
    <source>
        <dbReference type="Proteomes" id="UP000663992"/>
    </source>
</evidence>
<reference evidence="5 6" key="1">
    <citation type="submission" date="2021-03" db="EMBL/GenBank/DDBJ databases">
        <title>novel species isolated from a fishpond in China.</title>
        <authorList>
            <person name="Lu H."/>
            <person name="Cai Z."/>
        </authorList>
    </citation>
    <scope>NUCLEOTIDE SEQUENCE [LARGE SCALE GENOMIC DNA]</scope>
    <source>
        <strain evidence="5 6">Y57</strain>
    </source>
</reference>
<dbReference type="SUPFAM" id="SSF55073">
    <property type="entry name" value="Nucleotide cyclase"/>
    <property type="match status" value="1"/>
</dbReference>
<protein>
    <recommendedName>
        <fullName evidence="1">diguanylate cyclase</fullName>
        <ecNumber evidence="1">2.7.7.65</ecNumber>
    </recommendedName>
</protein>
<dbReference type="NCBIfam" id="TIGR00254">
    <property type="entry name" value="GGDEF"/>
    <property type="match status" value="1"/>
</dbReference>
<comment type="catalytic activity">
    <reaction evidence="2">
        <text>2 GTP = 3',3'-c-di-GMP + 2 diphosphate</text>
        <dbReference type="Rhea" id="RHEA:24898"/>
        <dbReference type="ChEBI" id="CHEBI:33019"/>
        <dbReference type="ChEBI" id="CHEBI:37565"/>
        <dbReference type="ChEBI" id="CHEBI:58805"/>
        <dbReference type="EC" id="2.7.7.65"/>
    </reaction>
</comment>
<keyword evidence="3" id="KW-0812">Transmembrane</keyword>
<gene>
    <name evidence="5" type="ORF">J0A65_07140</name>
</gene>
<dbReference type="Proteomes" id="UP000663992">
    <property type="component" value="Unassembled WGS sequence"/>
</dbReference>
<dbReference type="InterPro" id="IPR050469">
    <property type="entry name" value="Diguanylate_Cyclase"/>
</dbReference>
<evidence type="ECO:0000313" key="5">
    <source>
        <dbReference type="EMBL" id="MBN7819634.1"/>
    </source>
</evidence>
<feature type="transmembrane region" description="Helical" evidence="3">
    <location>
        <begin position="57"/>
        <end position="82"/>
    </location>
</feature>
<organism evidence="5 6">
    <name type="scientific">Bowmanella yangjiangensis</name>
    <dbReference type="NCBI Taxonomy" id="2811230"/>
    <lineage>
        <taxon>Bacteria</taxon>
        <taxon>Pseudomonadati</taxon>
        <taxon>Pseudomonadota</taxon>
        <taxon>Gammaproteobacteria</taxon>
        <taxon>Alteromonadales</taxon>
        <taxon>Alteromonadaceae</taxon>
        <taxon>Bowmanella</taxon>
    </lineage>
</organism>
<comment type="caution">
    <text evidence="5">The sequence shown here is derived from an EMBL/GenBank/DDBJ whole genome shotgun (WGS) entry which is preliminary data.</text>
</comment>
<sequence>MQLRSSSNLRLFIQSSSRPGSPYFLVASAWLLLNLLVSGGVSLWIIKQAQPMQNADWLGASLAFASVFAVAFMYLLVSLILLKPHIKSNVLVGLLLLQQSRYLDGLEQVLLLNGDGLGLAEDLLFLLGAIVLAIGVTLWVMLTYRQATLDKLTRVHNRRHFEKALQQHLQSKRQEALDSCLLVLDLDNFKRINDGFGHSMGDMVLRRLGDVLRQCARREDVICRSGGEEFEILLVRASAEAGTKVAERIMQQIAAATPDGLPTLTASMGITMVLPDDDVDSLRRRADKAMYMAKGQGKAQVVEL</sequence>
<evidence type="ECO:0000256" key="1">
    <source>
        <dbReference type="ARBA" id="ARBA00012528"/>
    </source>
</evidence>
<dbReference type="PANTHER" id="PTHR45138:SF9">
    <property type="entry name" value="DIGUANYLATE CYCLASE DGCM-RELATED"/>
    <property type="match status" value="1"/>
</dbReference>
<feature type="domain" description="GGDEF" evidence="4">
    <location>
        <begin position="177"/>
        <end position="304"/>
    </location>
</feature>
<feature type="transmembrane region" description="Helical" evidence="3">
    <location>
        <begin position="123"/>
        <end position="144"/>
    </location>
</feature>
<name>A0ABS3CR96_9ALTE</name>
<evidence type="ECO:0000256" key="3">
    <source>
        <dbReference type="SAM" id="Phobius"/>
    </source>
</evidence>
<dbReference type="SMART" id="SM00267">
    <property type="entry name" value="GGDEF"/>
    <property type="match status" value="1"/>
</dbReference>
<keyword evidence="3" id="KW-0472">Membrane</keyword>
<dbReference type="CDD" id="cd01949">
    <property type="entry name" value="GGDEF"/>
    <property type="match status" value="1"/>
</dbReference>
<dbReference type="Gene3D" id="3.30.70.270">
    <property type="match status" value="1"/>
</dbReference>
<evidence type="ECO:0000256" key="2">
    <source>
        <dbReference type="ARBA" id="ARBA00034247"/>
    </source>
</evidence>
<dbReference type="InterPro" id="IPR029787">
    <property type="entry name" value="Nucleotide_cyclase"/>
</dbReference>
<proteinExistence type="predicted"/>
<keyword evidence="3" id="KW-1133">Transmembrane helix</keyword>
<keyword evidence="6" id="KW-1185">Reference proteome</keyword>
<dbReference type="InterPro" id="IPR043128">
    <property type="entry name" value="Rev_trsase/Diguanyl_cyclase"/>
</dbReference>
<dbReference type="InterPro" id="IPR000160">
    <property type="entry name" value="GGDEF_dom"/>
</dbReference>
<dbReference type="EC" id="2.7.7.65" evidence="1"/>
<feature type="transmembrane region" description="Helical" evidence="3">
    <location>
        <begin position="20"/>
        <end position="45"/>
    </location>
</feature>
<dbReference type="PROSITE" id="PS50887">
    <property type="entry name" value="GGDEF"/>
    <property type="match status" value="1"/>
</dbReference>